<name>A0AA51RB15_9BACT</name>
<evidence type="ECO:0000313" key="1">
    <source>
        <dbReference type="EMBL" id="WMN07448.1"/>
    </source>
</evidence>
<dbReference type="EMBL" id="CP129970">
    <property type="protein sequence ID" value="WMN07448.1"/>
    <property type="molecule type" value="Genomic_DNA"/>
</dbReference>
<keyword evidence="2" id="KW-1185">Reference proteome</keyword>
<proteinExistence type="predicted"/>
<sequence length="434" mass="50778">MAEIKPIKAWRYNDKLQKQIENLTSPLFDVVSPKQREALYKNPLNSIHLSVPLGGTESADMAAERLLKWKKEGVLVQDPLPGIYVYYQYFTLPGSSREMVRKGFITFIKAYDWDEKVILRHENTIPQSVNDRIEVLDKTQLNVSATHGLYSDPDFELEEYMDESMKSPLGELEDYQGVREVVSVIHDAKVIKKFIDKIAPQQIILADGHHRYEGSLLYRKKMMEQNPNHTGQEGYNYHMMYLTNANSDDLRILPTHRLIKNIPDFSESEILEKIKDDFFIKEVENPEDIHEIILGKQWAFGLLFKDNNYKIRLKPEKINELKWNFPDEVKSLDLTVLHYFFVEKVLGIKGEEQRSSENIEFERNFTACTRKLFSNEVQCALITKEISMEQVYKVCNTGFTMPQKSTYFYPKTICGFLFGSIQEDEFELPTYFRL</sequence>
<evidence type="ECO:0000313" key="2">
    <source>
        <dbReference type="Proteomes" id="UP001244443"/>
    </source>
</evidence>
<dbReference type="PANTHER" id="PTHR36454:SF1">
    <property type="entry name" value="DUF1015 DOMAIN-CONTAINING PROTEIN"/>
    <property type="match status" value="1"/>
</dbReference>
<accession>A0AA51RB15</accession>
<dbReference type="Proteomes" id="UP001244443">
    <property type="component" value="Chromosome"/>
</dbReference>
<gene>
    <name evidence="1" type="ORF">QYS48_10620</name>
</gene>
<dbReference type="PANTHER" id="PTHR36454">
    <property type="entry name" value="LMO2823 PROTEIN"/>
    <property type="match status" value="1"/>
</dbReference>
<reference evidence="1" key="1">
    <citation type="submission" date="2023-08" db="EMBL/GenBank/DDBJ databases">
        <title>Comparative genomics and taxonomic characterization of three novel marine species of genus Marivirga.</title>
        <authorList>
            <person name="Muhammad N."/>
            <person name="Kim S.-G."/>
        </authorList>
    </citation>
    <scope>NUCLEOTIDE SEQUENCE [LARGE SCALE GENOMIC DNA]</scope>
    <source>
        <strain evidence="1">ABR2-2</strain>
    </source>
</reference>
<dbReference type="PIRSF" id="PIRSF033563">
    <property type="entry name" value="UCP033563"/>
    <property type="match status" value="1"/>
</dbReference>
<dbReference type="RefSeq" id="WP_308357589.1">
    <property type="nucleotide sequence ID" value="NZ_CP129970.2"/>
</dbReference>
<dbReference type="InterPro" id="IPR008323">
    <property type="entry name" value="UCP033563"/>
</dbReference>
<protein>
    <submittedName>
        <fullName evidence="1">DUF1015 domain-containing protein</fullName>
    </submittedName>
</protein>
<organism evidence="1 2">
    <name type="scientific">Marivirga arenosa</name>
    <dbReference type="NCBI Taxonomy" id="3059076"/>
    <lineage>
        <taxon>Bacteria</taxon>
        <taxon>Pseudomonadati</taxon>
        <taxon>Bacteroidota</taxon>
        <taxon>Cytophagia</taxon>
        <taxon>Cytophagales</taxon>
        <taxon>Marivirgaceae</taxon>
        <taxon>Marivirga</taxon>
    </lineage>
</organism>
<dbReference type="AlphaFoldDB" id="A0AA51RB15"/>
<dbReference type="Pfam" id="PF06245">
    <property type="entry name" value="DUF1015"/>
    <property type="match status" value="1"/>
</dbReference>